<accession>A0A7C9GQE5</accession>
<protein>
    <submittedName>
        <fullName evidence="2">DUF2490 domain-containing protein</fullName>
    </submittedName>
</protein>
<comment type="caution">
    <text evidence="2">The sequence shown here is derived from an EMBL/GenBank/DDBJ whole genome shotgun (WGS) entry which is preliminary data.</text>
</comment>
<keyword evidence="1" id="KW-0732">Signal</keyword>
<proteinExistence type="predicted"/>
<reference evidence="2 3" key="1">
    <citation type="submission" date="2019-09" db="EMBL/GenBank/DDBJ databases">
        <title>Polymorphobacter sp. isolated from a lake in China.</title>
        <authorList>
            <person name="Liu Z."/>
        </authorList>
    </citation>
    <scope>NUCLEOTIDE SEQUENCE [LARGE SCALE GENOMIC DNA]</scope>
    <source>
        <strain evidence="2 3">D40P</strain>
    </source>
</reference>
<keyword evidence="3" id="KW-1185">Reference proteome</keyword>
<dbReference type="InterPro" id="IPR019619">
    <property type="entry name" value="DUF2490"/>
</dbReference>
<gene>
    <name evidence="2" type="ORF">F3168_13420</name>
</gene>
<evidence type="ECO:0000313" key="3">
    <source>
        <dbReference type="Proteomes" id="UP000481327"/>
    </source>
</evidence>
<organism evidence="2 3">
    <name type="scientific">Sandarakinorhabdus fusca</name>
    <dbReference type="NCBI Taxonomy" id="1439888"/>
    <lineage>
        <taxon>Bacteria</taxon>
        <taxon>Pseudomonadati</taxon>
        <taxon>Pseudomonadota</taxon>
        <taxon>Alphaproteobacteria</taxon>
        <taxon>Sphingomonadales</taxon>
        <taxon>Sphingosinicellaceae</taxon>
        <taxon>Sandarakinorhabdus</taxon>
    </lineage>
</organism>
<feature type="signal peptide" evidence="1">
    <location>
        <begin position="1"/>
        <end position="28"/>
    </location>
</feature>
<name>A0A7C9GQE5_9SPHN</name>
<evidence type="ECO:0000313" key="2">
    <source>
        <dbReference type="EMBL" id="MQT18255.1"/>
    </source>
</evidence>
<dbReference type="Proteomes" id="UP000481327">
    <property type="component" value="Unassembled WGS sequence"/>
</dbReference>
<dbReference type="AlphaFoldDB" id="A0A7C9GQE5"/>
<feature type="chain" id="PRO_5028839908" evidence="1">
    <location>
        <begin position="29"/>
        <end position="236"/>
    </location>
</feature>
<evidence type="ECO:0000256" key="1">
    <source>
        <dbReference type="SAM" id="SignalP"/>
    </source>
</evidence>
<dbReference type="EMBL" id="WIOL01000005">
    <property type="protein sequence ID" value="MQT18255.1"/>
    <property type="molecule type" value="Genomic_DNA"/>
</dbReference>
<dbReference type="OrthoDB" id="5381041at2"/>
<sequence>MTDLRGARRHLAAVLAPVLALAPAAARADDTQLWATAILQGPIEPGKGVKPMVWIEVQPRLANDVSQLNPMIARTGFGVRIGPDFNALFGYHFQRNAPRGGRVTSEHRMWQQLLLPIYRDPDRLIVTTRLRLEQRTIESAQDLGWRARALVRVQAPLKGEGSAGPLLWSEALVGLNDTDWGQQSGVRQIRAFVGALVPVHPRLNFEGGYMAQIERNRGDHRVNHVANLTLNWRLGD</sequence>
<dbReference type="RefSeq" id="WP_152578717.1">
    <property type="nucleotide sequence ID" value="NZ_JAATJI010000001.1"/>
</dbReference>
<dbReference type="Pfam" id="PF10677">
    <property type="entry name" value="DUF2490"/>
    <property type="match status" value="1"/>
</dbReference>